<dbReference type="InterPro" id="IPR046242">
    <property type="entry name" value="DUF6275"/>
</dbReference>
<evidence type="ECO:0000313" key="2">
    <source>
        <dbReference type="Proteomes" id="UP000286288"/>
    </source>
</evidence>
<gene>
    <name evidence="1" type="ORF">DW084_07610</name>
</gene>
<proteinExistence type="predicted"/>
<dbReference type="Proteomes" id="UP000286288">
    <property type="component" value="Unassembled WGS sequence"/>
</dbReference>
<reference evidence="1 2" key="1">
    <citation type="submission" date="2018-08" db="EMBL/GenBank/DDBJ databases">
        <title>A genome reference for cultivated species of the human gut microbiota.</title>
        <authorList>
            <person name="Zou Y."/>
            <person name="Xue W."/>
            <person name="Luo G."/>
        </authorList>
    </citation>
    <scope>NUCLEOTIDE SEQUENCE [LARGE SCALE GENOMIC DNA]</scope>
    <source>
        <strain evidence="1 2">AF48-16</strain>
    </source>
</reference>
<comment type="caution">
    <text evidence="1">The sequence shown here is derived from an EMBL/GenBank/DDBJ whole genome shotgun (WGS) entry which is preliminary data.</text>
</comment>
<dbReference type="AlphaFoldDB" id="A0A415ETT5"/>
<accession>A0A415ETT5</accession>
<dbReference type="EMBL" id="QRMZ01000008">
    <property type="protein sequence ID" value="RHK06718.1"/>
    <property type="molecule type" value="Genomic_DNA"/>
</dbReference>
<organism evidence="1 2">
    <name type="scientific">Enterococcus casseliflavus</name>
    <name type="common">Enterococcus flavescens</name>
    <dbReference type="NCBI Taxonomy" id="37734"/>
    <lineage>
        <taxon>Bacteria</taxon>
        <taxon>Bacillati</taxon>
        <taxon>Bacillota</taxon>
        <taxon>Bacilli</taxon>
        <taxon>Lactobacillales</taxon>
        <taxon>Enterococcaceae</taxon>
        <taxon>Enterococcus</taxon>
    </lineage>
</organism>
<evidence type="ECO:0000313" key="1">
    <source>
        <dbReference type="EMBL" id="RHK06718.1"/>
    </source>
</evidence>
<dbReference type="Pfam" id="PF19791">
    <property type="entry name" value="DUF6275"/>
    <property type="match status" value="1"/>
</dbReference>
<evidence type="ECO:0008006" key="3">
    <source>
        <dbReference type="Google" id="ProtNLM"/>
    </source>
</evidence>
<protein>
    <recommendedName>
        <fullName evidence="3">Phage protein</fullName>
    </recommendedName>
</protein>
<name>A0A415ETT5_ENTCA</name>
<sequence length="87" mass="10321">MDEKKFSDKCRELVASYTNDHLDKSDQKEITADDVFVVWQAKVLQNNKALLSTKLFDGMYYEITYNGDKDEYYFDAYKKWENKAIKA</sequence>